<dbReference type="Proteomes" id="UP000248899">
    <property type="component" value="Unassembled WGS sequence"/>
</dbReference>
<feature type="transmembrane region" description="Helical" evidence="1">
    <location>
        <begin position="777"/>
        <end position="798"/>
    </location>
</feature>
<gene>
    <name evidence="2" type="ORF">DPR02_06700</name>
</gene>
<organism evidence="2 3">
    <name type="scientific">Burkholderia cepacia</name>
    <name type="common">Pseudomonas cepacia</name>
    <dbReference type="NCBI Taxonomy" id="292"/>
    <lineage>
        <taxon>Bacteria</taxon>
        <taxon>Pseudomonadati</taxon>
        <taxon>Pseudomonadota</taxon>
        <taxon>Betaproteobacteria</taxon>
        <taxon>Burkholderiales</taxon>
        <taxon>Burkholderiaceae</taxon>
        <taxon>Burkholderia</taxon>
        <taxon>Burkholderia cepacia complex</taxon>
    </lineage>
</organism>
<feature type="transmembrane region" description="Helical" evidence="1">
    <location>
        <begin position="751"/>
        <end position="771"/>
    </location>
</feature>
<accession>A0AAQ0FFH1</accession>
<proteinExistence type="predicted"/>
<feature type="transmembrane region" description="Helical" evidence="1">
    <location>
        <begin position="719"/>
        <end position="739"/>
    </location>
</feature>
<reference evidence="2 3" key="1">
    <citation type="submission" date="2018-06" db="EMBL/GenBank/DDBJ databases">
        <title>Towards the identification of Burkholderia cepacia strain which caused fatal septicemia.</title>
        <authorList>
            <person name="Bui L.A.T."/>
            <person name="Zakharova I.B."/>
            <person name="Shpak I.M."/>
            <person name="Teteryatnikova N."/>
            <person name="Ustinov D.V."/>
            <person name="Kuzyutina Y.A."/>
            <person name="Nguyen H.N."/>
            <person name="Antonov A.S."/>
            <person name="Avdyusheva E.F."/>
            <person name="Victorov D.V."/>
        </authorList>
    </citation>
    <scope>NUCLEOTIDE SEQUENCE [LARGE SCALE GENOMIC DNA]</scope>
    <source>
        <strain evidence="2 3">PT02</strain>
    </source>
</reference>
<dbReference type="AlphaFoldDB" id="A0AAQ0FFH1"/>
<keyword evidence="1" id="KW-1133">Transmembrane helix</keyword>
<evidence type="ECO:0000313" key="3">
    <source>
        <dbReference type="Proteomes" id="UP000248899"/>
    </source>
</evidence>
<dbReference type="RefSeq" id="WP_111939088.1">
    <property type="nucleotide sequence ID" value="NZ_QLUZ01000003.1"/>
</dbReference>
<comment type="caution">
    <text evidence="2">The sequence shown here is derived from an EMBL/GenBank/DDBJ whole genome shotgun (WGS) entry which is preliminary data.</text>
</comment>
<keyword evidence="1" id="KW-0472">Membrane</keyword>
<evidence type="ECO:0000256" key="1">
    <source>
        <dbReference type="SAM" id="Phobius"/>
    </source>
</evidence>
<evidence type="ECO:0000313" key="2">
    <source>
        <dbReference type="EMBL" id="RAQ14043.1"/>
    </source>
</evidence>
<dbReference type="EMBL" id="QLUZ01000003">
    <property type="protein sequence ID" value="RAQ14043.1"/>
    <property type="molecule type" value="Genomic_DNA"/>
</dbReference>
<keyword evidence="1" id="KW-0812">Transmembrane</keyword>
<name>A0AAQ0FFH1_BURCE</name>
<sequence>MFLTRVEHSLSDCKCAHQNIYETEIYDGTSWVAHGQMVVLEDAVTHNGVHAHNIGYNGSNHSLVLQGGTGRQRYNARLNLTECGSAFVGTLAVAGDAPQAIRGVALANVFDTKRYLRPKPKTKDDPAVKCDPNAPSVAWDQFSIKAQWIDNVLTVTYLLGHVDVSNRVRVTAVDRQKGETTLEMVPQLDPPGPQDSFVITLYSGNRTFGGEYTSDDEEAYCWFGSSTPSISEQRSRVFAEVREGAAALATTARISTPLEGDAATRTLQDLDNISSLTVVTDKDGNRMTIDHAQTTCGGYFNKCLVNALDSKWIEGIYGHAYLLPGGVQKVFNDKKSFFQKKAVLGTGQMLYDNLGTSPTYADLIKRIKGDAMKQSWKSLGDTKGGDKDESLAYQEASNALYIEGYRDGVPEMQPYLQDNPKKWAADYFAWLSDEANLLTWSIQVASKMFDNVRQRMYEWYVKLQVLDPDSDYGQRFMTIAYAALLGVNYSKSRWSDDLKPFLTSLIEQAIAGKVDPTLMDQIQQQAALENQELLKTLITTTDSIHNLVDGIAAAITEYQLKKGNQPLSRIAQDPELQGMIGQRLDGQQYKAWGELSRKGKVGGVLTVVFYGASAGYLIYSLADNPGRPLTPKEIIEKINLGLLALATLVKGVQKMMSIGVGRFLENFSKAAEGGAFRAFAGDIATWFKAGGKIVPEGKLGKAFVTIFGESSAEFMARRIGPALAVVGMILSSFMLYDAIKSGAVREIVFEALNTFFALADVVFIGLELFSVGWAGPVGLAIAVVGVIVILVQFIWNLIEPPTPAPDPITEFVNGPMVNQGFAVSA</sequence>
<protein>
    <submittedName>
        <fullName evidence="2">Uncharacterized protein</fullName>
    </submittedName>
</protein>